<evidence type="ECO:0000313" key="2">
    <source>
        <dbReference type="EMBL" id="MBJ8342304.1"/>
    </source>
</evidence>
<proteinExistence type="predicted"/>
<sequence length="59" mass="6552">MDRIAGWWDEFELWIAGLPFIPQFILVMVLTVPLALAIATGLDRGLDALLRVLGRGSDQ</sequence>
<organism evidence="2 3">
    <name type="scientific">Antrihabitans stalagmiti</name>
    <dbReference type="NCBI Taxonomy" id="2799499"/>
    <lineage>
        <taxon>Bacteria</taxon>
        <taxon>Bacillati</taxon>
        <taxon>Actinomycetota</taxon>
        <taxon>Actinomycetes</taxon>
        <taxon>Mycobacteriales</taxon>
        <taxon>Nocardiaceae</taxon>
        <taxon>Antrihabitans</taxon>
    </lineage>
</organism>
<dbReference type="Proteomes" id="UP000655868">
    <property type="component" value="Unassembled WGS sequence"/>
</dbReference>
<reference evidence="2" key="1">
    <citation type="submission" date="2020-12" db="EMBL/GenBank/DDBJ databases">
        <title>Antrihabitans popcorni sp. nov. and Antrihabitans auranticaus sp. nov., isolated from a larva cave.</title>
        <authorList>
            <person name="Lee S.D."/>
            <person name="Kim I.S."/>
        </authorList>
    </citation>
    <scope>NUCLEOTIDE SEQUENCE</scope>
    <source>
        <strain evidence="2">YC3-6</strain>
    </source>
</reference>
<comment type="caution">
    <text evidence="2">The sequence shown here is derived from an EMBL/GenBank/DDBJ whole genome shotgun (WGS) entry which is preliminary data.</text>
</comment>
<keyword evidence="1" id="KW-1133">Transmembrane helix</keyword>
<keyword evidence="1" id="KW-0472">Membrane</keyword>
<feature type="transmembrane region" description="Helical" evidence="1">
    <location>
        <begin position="20"/>
        <end position="42"/>
    </location>
</feature>
<evidence type="ECO:0000256" key="1">
    <source>
        <dbReference type="SAM" id="Phobius"/>
    </source>
</evidence>
<dbReference type="RefSeq" id="WP_199707723.1">
    <property type="nucleotide sequence ID" value="NZ_JAEMNV010000011.1"/>
</dbReference>
<evidence type="ECO:0000313" key="3">
    <source>
        <dbReference type="Proteomes" id="UP000655868"/>
    </source>
</evidence>
<dbReference type="AlphaFoldDB" id="A0A934NW04"/>
<dbReference type="EMBL" id="JAEMNV010000011">
    <property type="protein sequence ID" value="MBJ8342304.1"/>
    <property type="molecule type" value="Genomic_DNA"/>
</dbReference>
<keyword evidence="3" id="KW-1185">Reference proteome</keyword>
<protein>
    <submittedName>
        <fullName evidence="2">Uncharacterized protein</fullName>
    </submittedName>
</protein>
<gene>
    <name evidence="2" type="ORF">JGU71_25765</name>
</gene>
<keyword evidence="1" id="KW-0812">Transmembrane</keyword>
<name>A0A934NW04_9NOCA</name>
<accession>A0A934NW04</accession>